<dbReference type="InterPro" id="IPR057670">
    <property type="entry name" value="SH3_retrovirus"/>
</dbReference>
<evidence type="ECO:0000313" key="2">
    <source>
        <dbReference type="EMBL" id="JAP17015.1"/>
    </source>
</evidence>
<accession>A0A0V0HAI1</accession>
<protein>
    <submittedName>
        <fullName evidence="2">Putative ovule protein</fullName>
    </submittedName>
</protein>
<dbReference type="EMBL" id="GEDG01023066">
    <property type="protein sequence ID" value="JAP17015.1"/>
    <property type="molecule type" value="Transcribed_RNA"/>
</dbReference>
<feature type="domain" description="Retroviral polymerase SH3-like" evidence="1">
    <location>
        <begin position="25"/>
        <end position="87"/>
    </location>
</feature>
<dbReference type="AlphaFoldDB" id="A0A0V0HAI1"/>
<proteinExistence type="predicted"/>
<sequence>MAKTSIPFLCSISDPDFSLLRVFGCLRVPWLRPYAKDKLSPRSKPCIFLGYSKVHKGYKCFDRASGKIFVSRHVIFDEHVFPFSSQDAQVPRSSTNSIREPITLQLPMFHSPLVLLYSLVIT</sequence>
<evidence type="ECO:0000259" key="1">
    <source>
        <dbReference type="Pfam" id="PF25597"/>
    </source>
</evidence>
<reference evidence="2" key="1">
    <citation type="submission" date="2015-12" db="EMBL/GenBank/DDBJ databases">
        <title>Gene expression during late stages of embryo sac development: a critical building block for successful pollen-pistil interactions.</title>
        <authorList>
            <person name="Liu Y."/>
            <person name="Joly V."/>
            <person name="Sabar M."/>
            <person name="Matton D.P."/>
        </authorList>
    </citation>
    <scope>NUCLEOTIDE SEQUENCE</scope>
</reference>
<organism evidence="2">
    <name type="scientific">Solanum chacoense</name>
    <name type="common">Chaco potato</name>
    <dbReference type="NCBI Taxonomy" id="4108"/>
    <lineage>
        <taxon>Eukaryota</taxon>
        <taxon>Viridiplantae</taxon>
        <taxon>Streptophyta</taxon>
        <taxon>Embryophyta</taxon>
        <taxon>Tracheophyta</taxon>
        <taxon>Spermatophyta</taxon>
        <taxon>Magnoliopsida</taxon>
        <taxon>eudicotyledons</taxon>
        <taxon>Gunneridae</taxon>
        <taxon>Pentapetalae</taxon>
        <taxon>asterids</taxon>
        <taxon>lamiids</taxon>
        <taxon>Solanales</taxon>
        <taxon>Solanaceae</taxon>
        <taxon>Solanoideae</taxon>
        <taxon>Solaneae</taxon>
        <taxon>Solanum</taxon>
    </lineage>
</organism>
<name>A0A0V0HAI1_SOLCH</name>
<dbReference type="Pfam" id="PF25597">
    <property type="entry name" value="SH3_retrovirus"/>
    <property type="match status" value="1"/>
</dbReference>